<organism evidence="2">
    <name type="scientific">Enterococcus faecium</name>
    <name type="common">Streptococcus faecium</name>
    <dbReference type="NCBI Taxonomy" id="1352"/>
    <lineage>
        <taxon>Bacteria</taxon>
        <taxon>Bacillati</taxon>
        <taxon>Bacillota</taxon>
        <taxon>Bacilli</taxon>
        <taxon>Lactobacillales</taxon>
        <taxon>Enterococcaceae</taxon>
        <taxon>Enterococcus</taxon>
    </lineage>
</organism>
<protein>
    <recommendedName>
        <fullName evidence="3">Lipoprotein</fullName>
    </recommendedName>
</protein>
<sequence length="68" mass="7686">MKKYLSLFLCLVCLMLMTGCSNTCRDLAYDTDIVIENLVEAKDNFFDSLAEATDNIFRSLANFFNGSD</sequence>
<dbReference type="EMBL" id="KT825491">
    <property type="protein sequence ID" value="AMN85469.1"/>
    <property type="molecule type" value="Genomic_DNA"/>
</dbReference>
<feature type="signal peptide" evidence="1">
    <location>
        <begin position="1"/>
        <end position="28"/>
    </location>
</feature>
<evidence type="ECO:0000313" key="2">
    <source>
        <dbReference type="EMBL" id="AMN85469.1"/>
    </source>
</evidence>
<feature type="chain" id="PRO_5007302406" description="Lipoprotein" evidence="1">
    <location>
        <begin position="29"/>
        <end position="68"/>
    </location>
</feature>
<evidence type="ECO:0008006" key="3">
    <source>
        <dbReference type="Google" id="ProtNLM"/>
    </source>
</evidence>
<keyword evidence="1" id="KW-0732">Signal</keyword>
<reference evidence="2" key="1">
    <citation type="journal article" date="2016" name="J. Antimicrob. Chemother.">
        <title>Characterization of a genomic island harbouring a new vanD allele from Enterococcus faecium N15-508 isolated in Canada.</title>
        <authorList>
            <person name="Boyd D.A."/>
            <person name="Lalancette C."/>
            <person name="Levesque S."/>
            <person name="Golding G.R."/>
        </authorList>
    </citation>
    <scope>NUCLEOTIDE SEQUENCE</scope>
    <source>
        <strain evidence="2">N15-508</strain>
    </source>
</reference>
<evidence type="ECO:0000256" key="1">
    <source>
        <dbReference type="SAM" id="SignalP"/>
    </source>
</evidence>
<accession>A0A140GXD0</accession>
<dbReference type="AlphaFoldDB" id="A0A140GXD0"/>
<dbReference type="PROSITE" id="PS51257">
    <property type="entry name" value="PROKAR_LIPOPROTEIN"/>
    <property type="match status" value="1"/>
</dbReference>
<proteinExistence type="predicted"/>
<name>A0A140GXD0_ENTFC</name>